<sequence>MKQILLFDLDDTLIHCNKYFNLIVDQFADEMTGWFGPYGIPTKEIMSKHTEIDIAGVNQLGFKSEHFPQSFVDTYRYFTDLTGRRPSPQEEEQLWKLGISVYEQEVEPYPYMEETLEQLRREGHELHLYTGGELAIQQRKIDRLKLERYFEDRIYIRQHKNIQALEQILSKGEFDRDLTWMIGNSLRTDVMPALQCGIHSVYLKQDNEWNYNLIPIEAQPRGAFITLHALSEVPPAIHRYLLQTSDALPITKPS</sequence>
<dbReference type="InterPro" id="IPR051540">
    <property type="entry name" value="S-2-haloacid_dehalogenase"/>
</dbReference>
<dbReference type="RefSeq" id="WP_136775920.1">
    <property type="nucleotide sequence ID" value="NZ_SUPK01000001.1"/>
</dbReference>
<keyword evidence="3" id="KW-1185">Reference proteome</keyword>
<dbReference type="InterPro" id="IPR041492">
    <property type="entry name" value="HAD_2"/>
</dbReference>
<dbReference type="InterPro" id="IPR023198">
    <property type="entry name" value="PGP-like_dom2"/>
</dbReference>
<dbReference type="SFLD" id="SFLDS00003">
    <property type="entry name" value="Haloacid_Dehalogenase"/>
    <property type="match status" value="1"/>
</dbReference>
<organism evidence="2 3">
    <name type="scientific">Cohnella pontilimi</name>
    <dbReference type="NCBI Taxonomy" id="2564100"/>
    <lineage>
        <taxon>Bacteria</taxon>
        <taxon>Bacillati</taxon>
        <taxon>Bacillota</taxon>
        <taxon>Bacilli</taxon>
        <taxon>Bacillales</taxon>
        <taxon>Paenibacillaceae</taxon>
        <taxon>Cohnella</taxon>
    </lineage>
</organism>
<dbReference type="SUPFAM" id="SSF56784">
    <property type="entry name" value="HAD-like"/>
    <property type="match status" value="1"/>
</dbReference>
<accession>A0A4U0FGX9</accession>
<evidence type="ECO:0000256" key="1">
    <source>
        <dbReference type="ARBA" id="ARBA00022801"/>
    </source>
</evidence>
<dbReference type="Pfam" id="PF13419">
    <property type="entry name" value="HAD_2"/>
    <property type="match status" value="1"/>
</dbReference>
<dbReference type="AlphaFoldDB" id="A0A4U0FGX9"/>
<comment type="caution">
    <text evidence="2">The sequence shown here is derived from an EMBL/GenBank/DDBJ whole genome shotgun (WGS) entry which is preliminary data.</text>
</comment>
<gene>
    <name evidence="2" type="ORF">E5161_02010</name>
</gene>
<keyword evidence="1 2" id="KW-0378">Hydrolase</keyword>
<dbReference type="PANTHER" id="PTHR43316">
    <property type="entry name" value="HYDROLASE, HALOACID DELAHOGENASE-RELATED"/>
    <property type="match status" value="1"/>
</dbReference>
<name>A0A4U0FGX9_9BACL</name>
<dbReference type="GO" id="GO:0016787">
    <property type="term" value="F:hydrolase activity"/>
    <property type="evidence" value="ECO:0007669"/>
    <property type="project" value="UniProtKB-KW"/>
</dbReference>
<reference evidence="2 3" key="1">
    <citation type="submission" date="2019-04" db="EMBL/GenBank/DDBJ databases">
        <title>Cohnella sp. nov., isolated from soil.</title>
        <authorList>
            <person name="Kim W."/>
        </authorList>
    </citation>
    <scope>NUCLEOTIDE SEQUENCE [LARGE SCALE GENOMIC DNA]</scope>
    <source>
        <strain evidence="2 3">CAU 1483</strain>
    </source>
</reference>
<evidence type="ECO:0000313" key="3">
    <source>
        <dbReference type="Proteomes" id="UP000309673"/>
    </source>
</evidence>
<dbReference type="OrthoDB" id="6101375at2"/>
<dbReference type="PANTHER" id="PTHR43316:SF8">
    <property type="entry name" value="HAD FAMILY HYDROLASE"/>
    <property type="match status" value="1"/>
</dbReference>
<proteinExistence type="predicted"/>
<dbReference type="Proteomes" id="UP000309673">
    <property type="component" value="Unassembled WGS sequence"/>
</dbReference>
<dbReference type="InterPro" id="IPR023214">
    <property type="entry name" value="HAD_sf"/>
</dbReference>
<protein>
    <submittedName>
        <fullName evidence="2">HAD family hydrolase</fullName>
    </submittedName>
</protein>
<dbReference type="EMBL" id="SUPK01000001">
    <property type="protein sequence ID" value="TJY44191.1"/>
    <property type="molecule type" value="Genomic_DNA"/>
</dbReference>
<dbReference type="InterPro" id="IPR036412">
    <property type="entry name" value="HAD-like_sf"/>
</dbReference>
<dbReference type="SFLD" id="SFLDG01129">
    <property type="entry name" value="C1.5:_HAD__Beta-PGM__Phosphata"/>
    <property type="match status" value="1"/>
</dbReference>
<evidence type="ECO:0000313" key="2">
    <source>
        <dbReference type="EMBL" id="TJY44191.1"/>
    </source>
</evidence>
<dbReference type="Gene3D" id="3.40.50.1000">
    <property type="entry name" value="HAD superfamily/HAD-like"/>
    <property type="match status" value="1"/>
</dbReference>
<dbReference type="Gene3D" id="1.10.150.240">
    <property type="entry name" value="Putative phosphatase, domain 2"/>
    <property type="match status" value="1"/>
</dbReference>